<dbReference type="Pfam" id="PF03171">
    <property type="entry name" value="2OG-FeII_Oxy"/>
    <property type="match status" value="1"/>
</dbReference>
<dbReference type="PANTHER" id="PTHR47991">
    <property type="entry name" value="OXOGLUTARATE/IRON-DEPENDENT DIOXYGENASE"/>
    <property type="match status" value="1"/>
</dbReference>
<keyword evidence="3" id="KW-0560">Oxidoreductase</keyword>
<evidence type="ECO:0000313" key="6">
    <source>
        <dbReference type="Proteomes" id="UP001227230"/>
    </source>
</evidence>
<dbReference type="Proteomes" id="UP001227230">
    <property type="component" value="Chromosome 10"/>
</dbReference>
<dbReference type="SUPFAM" id="SSF51197">
    <property type="entry name" value="Clavaminate synthase-like"/>
    <property type="match status" value="1"/>
</dbReference>
<evidence type="ECO:0000256" key="2">
    <source>
        <dbReference type="ARBA" id="ARBA00023004"/>
    </source>
</evidence>
<keyword evidence="2 3" id="KW-0408">Iron</keyword>
<evidence type="ECO:0000259" key="4">
    <source>
        <dbReference type="PROSITE" id="PS51471"/>
    </source>
</evidence>
<dbReference type="Gene3D" id="2.60.120.330">
    <property type="entry name" value="B-lactam Antibiotic, Isopenicillin N Synthase, Chain"/>
    <property type="match status" value="1"/>
</dbReference>
<evidence type="ECO:0000256" key="3">
    <source>
        <dbReference type="RuleBase" id="RU003682"/>
    </source>
</evidence>
<keyword evidence="6" id="KW-1185">Reference proteome</keyword>
<dbReference type="PROSITE" id="PS51471">
    <property type="entry name" value="FE2OG_OXY"/>
    <property type="match status" value="1"/>
</dbReference>
<dbReference type="InterPro" id="IPR005123">
    <property type="entry name" value="Oxoglu/Fe-dep_dioxygenase_dom"/>
</dbReference>
<feature type="domain" description="Fe2OG dioxygenase" evidence="4">
    <location>
        <begin position="193"/>
        <end position="293"/>
    </location>
</feature>
<dbReference type="InterPro" id="IPR050295">
    <property type="entry name" value="Plant_2OG-oxidoreductases"/>
</dbReference>
<dbReference type="InterPro" id="IPR027443">
    <property type="entry name" value="IPNS-like_sf"/>
</dbReference>
<sequence>MMFASGVTSRSGYLDCASMNDLPMNCSGNMRHLIVEAVKANFYNQSKVSVVIVTSKRSTIVVSSLEDEDKDGSFNSKRGYSKCKSRLSLQNPAKGLHDLEALARETVFSVSEIEVLYELFKKVSSAVIDGGTFNGLRLMQGFQNLMILIHKLIKDSLEIYAVELRNLAMTILGFIAKALKMEANDMKELFEEGHQAMRMNYYPPCPQPDQVIGLTPHSDAVGLTILLQVNEMEGLQIRKDGMWVPIKPLPGAFIVNIGDILEIVTNGAYRSIEHRATVNSIKERLSVATFYSPKLNEDMLTIPLGSGGHVVFSHDASNQGLGCVLMQHGKVIAYVFIQ</sequence>
<comment type="similarity">
    <text evidence="3">Belongs to the iron/ascorbate-dependent oxidoreductase family.</text>
</comment>
<dbReference type="InterPro" id="IPR044861">
    <property type="entry name" value="IPNS-like_FE2OG_OXY"/>
</dbReference>
<dbReference type="EMBL" id="CP126657">
    <property type="protein sequence ID" value="WJZ96659.1"/>
    <property type="molecule type" value="Genomic_DNA"/>
</dbReference>
<name>A0ABY9CNP6_VITVI</name>
<gene>
    <name evidence="5" type="ORF">VitviT2T_015322</name>
</gene>
<evidence type="ECO:0000313" key="5">
    <source>
        <dbReference type="EMBL" id="WJZ96659.1"/>
    </source>
</evidence>
<keyword evidence="1 3" id="KW-0479">Metal-binding</keyword>
<evidence type="ECO:0000256" key="1">
    <source>
        <dbReference type="ARBA" id="ARBA00022723"/>
    </source>
</evidence>
<proteinExistence type="inferred from homology"/>
<organism evidence="5 6">
    <name type="scientific">Vitis vinifera</name>
    <name type="common">Grape</name>
    <dbReference type="NCBI Taxonomy" id="29760"/>
    <lineage>
        <taxon>Eukaryota</taxon>
        <taxon>Viridiplantae</taxon>
        <taxon>Streptophyta</taxon>
        <taxon>Embryophyta</taxon>
        <taxon>Tracheophyta</taxon>
        <taxon>Spermatophyta</taxon>
        <taxon>Magnoliopsida</taxon>
        <taxon>eudicotyledons</taxon>
        <taxon>Gunneridae</taxon>
        <taxon>Pentapetalae</taxon>
        <taxon>rosids</taxon>
        <taxon>Vitales</taxon>
        <taxon>Vitaceae</taxon>
        <taxon>Viteae</taxon>
        <taxon>Vitis</taxon>
    </lineage>
</organism>
<reference evidence="5 6" key="1">
    <citation type="journal article" date="2023" name="Hortic Res">
        <title>The complete reference genome for grapevine (Vitis vinifera L.) genetics and breeding.</title>
        <authorList>
            <person name="Shi X."/>
            <person name="Cao S."/>
            <person name="Wang X."/>
            <person name="Huang S."/>
            <person name="Wang Y."/>
            <person name="Liu Z."/>
            <person name="Liu W."/>
            <person name="Leng X."/>
            <person name="Peng Y."/>
            <person name="Wang N."/>
            <person name="Wang Y."/>
            <person name="Ma Z."/>
            <person name="Xu X."/>
            <person name="Zhang F."/>
            <person name="Xue H."/>
            <person name="Zhong H."/>
            <person name="Wang Y."/>
            <person name="Zhang K."/>
            <person name="Velt A."/>
            <person name="Avia K."/>
            <person name="Holtgrawe D."/>
            <person name="Grimplet J."/>
            <person name="Matus J.T."/>
            <person name="Ware D."/>
            <person name="Wu X."/>
            <person name="Wang H."/>
            <person name="Liu C."/>
            <person name="Fang Y."/>
            <person name="Rustenholz C."/>
            <person name="Cheng Z."/>
            <person name="Xiao H."/>
            <person name="Zhou Y."/>
        </authorList>
    </citation>
    <scope>NUCLEOTIDE SEQUENCE [LARGE SCALE GENOMIC DNA]</scope>
    <source>
        <strain evidence="6">cv. Pinot noir / PN40024</strain>
        <tissue evidence="5">Leaf</tissue>
    </source>
</reference>
<accession>A0ABY9CNP6</accession>
<protein>
    <recommendedName>
        <fullName evidence="4">Fe2OG dioxygenase domain-containing protein</fullName>
    </recommendedName>
</protein>